<dbReference type="SUPFAM" id="SSF46626">
    <property type="entry name" value="Cytochrome c"/>
    <property type="match status" value="3"/>
</dbReference>
<organism evidence="12 13">
    <name type="scientific">Paludibaculum fermentans</name>
    <dbReference type="NCBI Taxonomy" id="1473598"/>
    <lineage>
        <taxon>Bacteria</taxon>
        <taxon>Pseudomonadati</taxon>
        <taxon>Acidobacteriota</taxon>
        <taxon>Terriglobia</taxon>
        <taxon>Bryobacterales</taxon>
        <taxon>Bryobacteraceae</taxon>
        <taxon>Paludibaculum</taxon>
    </lineage>
</organism>
<feature type="binding site" description="covalent" evidence="9">
    <location>
        <position position="340"/>
    </location>
    <ligand>
        <name>heme c</name>
        <dbReference type="ChEBI" id="CHEBI:61717"/>
        <label>3</label>
    </ligand>
</feature>
<feature type="binding site" description="axial binding residue" evidence="10">
    <location>
        <position position="341"/>
    </location>
    <ligand>
        <name>heme c</name>
        <dbReference type="ChEBI" id="CHEBI:61717"/>
        <label>3</label>
    </ligand>
    <ligandPart>
        <name>Fe</name>
        <dbReference type="ChEBI" id="CHEBI:18248"/>
    </ligandPart>
</feature>
<feature type="binding site" description="covalent" evidence="9">
    <location>
        <position position="57"/>
    </location>
    <ligand>
        <name>heme c</name>
        <dbReference type="ChEBI" id="CHEBI:61717"/>
        <label>1</label>
    </ligand>
</feature>
<dbReference type="PROSITE" id="PS51007">
    <property type="entry name" value="CYTC"/>
    <property type="match status" value="3"/>
</dbReference>
<dbReference type="GO" id="GO:0005886">
    <property type="term" value="C:plasma membrane"/>
    <property type="evidence" value="ECO:0007669"/>
    <property type="project" value="UniProtKB-SubCell"/>
</dbReference>
<name>A0A7S7SMV0_PALFE</name>
<reference evidence="12 13" key="1">
    <citation type="submission" date="2020-10" db="EMBL/GenBank/DDBJ databases">
        <title>Complete genome sequence of Paludibaculum fermentans P105T, a facultatively anaerobic acidobacterium capable of dissimilatory Fe(III) reduction.</title>
        <authorList>
            <person name="Dedysh S.N."/>
            <person name="Beletsky A.V."/>
            <person name="Kulichevskaya I.S."/>
            <person name="Mardanov A.V."/>
            <person name="Ravin N.V."/>
        </authorList>
    </citation>
    <scope>NUCLEOTIDE SEQUENCE [LARGE SCALE GENOMIC DNA]</scope>
    <source>
        <strain evidence="12 13">P105</strain>
    </source>
</reference>
<dbReference type="KEGG" id="pfer:IRI77_07930"/>
<dbReference type="PIRSF" id="PIRSF000018">
    <property type="entry name" value="Mb_ADH_cyt_c"/>
    <property type="match status" value="1"/>
</dbReference>
<evidence type="ECO:0000313" key="12">
    <source>
        <dbReference type="EMBL" id="QOY89871.1"/>
    </source>
</evidence>
<dbReference type="PANTHER" id="PTHR35008:SF8">
    <property type="entry name" value="ALCOHOL DEHYDROGENASE CYTOCHROME C SUBUNIT"/>
    <property type="match status" value="1"/>
</dbReference>
<feature type="binding site" description="covalent" evidence="9">
    <location>
        <position position="60"/>
    </location>
    <ligand>
        <name>heme c</name>
        <dbReference type="ChEBI" id="CHEBI:61717"/>
        <label>1</label>
    </ligand>
</feature>
<evidence type="ECO:0000256" key="4">
    <source>
        <dbReference type="ARBA" id="ARBA00022723"/>
    </source>
</evidence>
<dbReference type="InterPro" id="IPR036909">
    <property type="entry name" value="Cyt_c-like_dom_sf"/>
</dbReference>
<evidence type="ECO:0000256" key="3">
    <source>
        <dbReference type="ARBA" id="ARBA00022617"/>
    </source>
</evidence>
<dbReference type="Proteomes" id="UP000593892">
    <property type="component" value="Chromosome"/>
</dbReference>
<evidence type="ECO:0000256" key="8">
    <source>
        <dbReference type="ARBA" id="ARBA00023136"/>
    </source>
</evidence>
<dbReference type="Pfam" id="PF13442">
    <property type="entry name" value="Cytochrome_CBB3"/>
    <property type="match status" value="1"/>
</dbReference>
<keyword evidence="2" id="KW-1003">Cell membrane</keyword>
<evidence type="ECO:0000256" key="2">
    <source>
        <dbReference type="ARBA" id="ARBA00022475"/>
    </source>
</evidence>
<evidence type="ECO:0000313" key="13">
    <source>
        <dbReference type="Proteomes" id="UP000593892"/>
    </source>
</evidence>
<dbReference type="GO" id="GO:0005506">
    <property type="term" value="F:iron ion binding"/>
    <property type="evidence" value="ECO:0007669"/>
    <property type="project" value="InterPro"/>
</dbReference>
<evidence type="ECO:0000256" key="1">
    <source>
        <dbReference type="ARBA" id="ARBA00004236"/>
    </source>
</evidence>
<dbReference type="GO" id="GO:0009055">
    <property type="term" value="F:electron transfer activity"/>
    <property type="evidence" value="ECO:0007669"/>
    <property type="project" value="InterPro"/>
</dbReference>
<evidence type="ECO:0000256" key="7">
    <source>
        <dbReference type="ARBA" id="ARBA00023004"/>
    </source>
</evidence>
<dbReference type="InterPro" id="IPR009056">
    <property type="entry name" value="Cyt_c-like_dom"/>
</dbReference>
<feature type="binding site" description="axial binding residue" evidence="10">
    <location>
        <position position="207"/>
    </location>
    <ligand>
        <name>heme c</name>
        <dbReference type="ChEBI" id="CHEBI:61717"/>
        <label>2</label>
    </ligand>
    <ligandPart>
        <name>Fe</name>
        <dbReference type="ChEBI" id="CHEBI:18248"/>
    </ligandPart>
</feature>
<dbReference type="Gene3D" id="1.10.760.10">
    <property type="entry name" value="Cytochrome c-like domain"/>
    <property type="match status" value="2"/>
</dbReference>
<feature type="binding site" description="covalent" evidence="9">
    <location>
        <position position="206"/>
    </location>
    <ligand>
        <name>heme c</name>
        <dbReference type="ChEBI" id="CHEBI:61717"/>
        <label>2</label>
    </ligand>
</feature>
<evidence type="ECO:0000259" key="11">
    <source>
        <dbReference type="PROSITE" id="PS51007"/>
    </source>
</evidence>
<dbReference type="InterPro" id="IPR014353">
    <property type="entry name" value="Membr-bd_ADH_cyt_c"/>
</dbReference>
<evidence type="ECO:0000256" key="5">
    <source>
        <dbReference type="ARBA" id="ARBA00022729"/>
    </source>
</evidence>
<feature type="binding site" description="covalent" evidence="9">
    <location>
        <position position="203"/>
    </location>
    <ligand>
        <name>heme c</name>
        <dbReference type="ChEBI" id="CHEBI:61717"/>
        <label>2</label>
    </ligand>
</feature>
<comment type="cofactor">
    <cofactor evidence="9">
        <name>heme c</name>
        <dbReference type="ChEBI" id="CHEBI:61717"/>
    </cofactor>
    <text evidence="9">Binds 3 heme c groups covalently per subunit.</text>
</comment>
<protein>
    <submittedName>
        <fullName evidence="12">C-type cytochrome</fullName>
    </submittedName>
</protein>
<dbReference type="EMBL" id="CP063849">
    <property type="protein sequence ID" value="QOY89871.1"/>
    <property type="molecule type" value="Genomic_DNA"/>
</dbReference>
<keyword evidence="3 9" id="KW-0349">Heme</keyword>
<dbReference type="GO" id="GO:0016614">
    <property type="term" value="F:oxidoreductase activity, acting on CH-OH group of donors"/>
    <property type="evidence" value="ECO:0007669"/>
    <property type="project" value="InterPro"/>
</dbReference>
<keyword evidence="6" id="KW-0677">Repeat</keyword>
<evidence type="ECO:0000256" key="6">
    <source>
        <dbReference type="ARBA" id="ARBA00022737"/>
    </source>
</evidence>
<comment type="subcellular location">
    <subcellularLocation>
        <location evidence="1">Cell membrane</location>
    </subcellularLocation>
</comment>
<keyword evidence="13" id="KW-1185">Reference proteome</keyword>
<dbReference type="PANTHER" id="PTHR35008">
    <property type="entry name" value="BLL4482 PROTEIN-RELATED"/>
    <property type="match status" value="1"/>
</dbReference>
<keyword evidence="8" id="KW-0472">Membrane</keyword>
<keyword evidence="5" id="KW-0732">Signal</keyword>
<feature type="domain" description="Cytochrome c" evidence="11">
    <location>
        <begin position="188"/>
        <end position="298"/>
    </location>
</feature>
<sequence>MIRRVGIAALAVAVLALCGLLLLARRSEIGPLGSAAQASFPAADIAQGAALAAAGHCASCHTQTGGPVFAGGYAVNTPFGKIYGSNITPDPATGIGLWPLEAFTRAMREGVSRDGSHLFPAFPYYAYTKLSDSDIRSLYAFLMTRTAVRASVPGNTLPFPLRIRAFQEGWKILFFQEGRYQPNRARSDEWNRGAYLAEGLADCSGCHTPRNALGGEESRRAYAGAGIDGWIAPALNSANPSPIPWTREELFQFLRTGSSPLHGATSSTMTAVIRDSLALPIVPDSDIRAIAAYFIDADQANPRAEGTESRIREALATSSLGSGQEDDPDAALYAAACIACHYNASSGPLAARPELALNSSLTMPDPANFIQVVLQGVGSTDGAPGLVMPGFASSLTDAEIARLAAYLRRTRTKLPPWRDLESRIRVIRRTAAKQE</sequence>
<gene>
    <name evidence="12" type="ORF">IRI77_07930</name>
</gene>
<dbReference type="RefSeq" id="WP_194451534.1">
    <property type="nucleotide sequence ID" value="NZ_CP063849.1"/>
</dbReference>
<feature type="binding site" description="axial binding residue" evidence="10">
    <location>
        <position position="61"/>
    </location>
    <ligand>
        <name>heme c</name>
        <dbReference type="ChEBI" id="CHEBI:61717"/>
        <label>1</label>
    </ligand>
    <ligandPart>
        <name>Fe</name>
        <dbReference type="ChEBI" id="CHEBI:18248"/>
    </ligandPart>
</feature>
<feature type="domain" description="Cytochrome c" evidence="11">
    <location>
        <begin position="324"/>
        <end position="411"/>
    </location>
</feature>
<evidence type="ECO:0000256" key="10">
    <source>
        <dbReference type="PIRSR" id="PIRSR000018-51"/>
    </source>
</evidence>
<dbReference type="AlphaFoldDB" id="A0A7S7SMV0"/>
<proteinExistence type="predicted"/>
<dbReference type="GO" id="GO:0020037">
    <property type="term" value="F:heme binding"/>
    <property type="evidence" value="ECO:0007669"/>
    <property type="project" value="InterPro"/>
</dbReference>
<dbReference type="Pfam" id="PF00034">
    <property type="entry name" value="Cytochrom_C"/>
    <property type="match status" value="1"/>
</dbReference>
<keyword evidence="7 10" id="KW-0408">Iron</keyword>
<feature type="domain" description="Cytochrome c" evidence="11">
    <location>
        <begin position="43"/>
        <end position="146"/>
    </location>
</feature>
<keyword evidence="4 10" id="KW-0479">Metal-binding</keyword>
<evidence type="ECO:0000256" key="9">
    <source>
        <dbReference type="PIRSR" id="PIRSR000018-50"/>
    </source>
</evidence>
<dbReference type="InterPro" id="IPR051459">
    <property type="entry name" value="Cytochrome_c-type_DH"/>
</dbReference>
<accession>A0A7S7SMV0</accession>
<feature type="binding site" description="covalent" evidence="9">
    <location>
        <position position="337"/>
    </location>
    <ligand>
        <name>heme c</name>
        <dbReference type="ChEBI" id="CHEBI:61717"/>
        <label>3</label>
    </ligand>
</feature>